<dbReference type="EMBL" id="WOFH01000003">
    <property type="protein sequence ID" value="MUN36829.1"/>
    <property type="molecule type" value="Genomic_DNA"/>
</dbReference>
<evidence type="ECO:0000313" key="2">
    <source>
        <dbReference type="EMBL" id="MUN36829.1"/>
    </source>
</evidence>
<comment type="caution">
    <text evidence="2">The sequence shown here is derived from an EMBL/GenBank/DDBJ whole genome shotgun (WGS) entry which is preliminary data.</text>
</comment>
<feature type="domain" description="Carrier" evidence="1">
    <location>
        <begin position="2"/>
        <end position="79"/>
    </location>
</feature>
<reference evidence="2 3" key="1">
    <citation type="submission" date="2019-11" db="EMBL/GenBank/DDBJ databases">
        <authorList>
            <person name="Cao P."/>
        </authorList>
    </citation>
    <scope>NUCLEOTIDE SEQUENCE [LARGE SCALE GENOMIC DNA]</scope>
    <source>
        <strain evidence="2 3">NEAU-AAG5</strain>
    </source>
</reference>
<keyword evidence="3" id="KW-1185">Reference proteome</keyword>
<dbReference type="AlphaFoldDB" id="A0A7K1KXE4"/>
<dbReference type="Gene3D" id="1.10.1200.10">
    <property type="entry name" value="ACP-like"/>
    <property type="match status" value="1"/>
</dbReference>
<sequence>MADRMAEIRDLTADILSAEPEEVESAHSFIEELDADSLVAIELLTQLERKYGLEIPQESVQRMTNLKTTYEVVAEIAGW</sequence>
<dbReference type="Proteomes" id="UP000432015">
    <property type="component" value="Unassembled WGS sequence"/>
</dbReference>
<evidence type="ECO:0000259" key="1">
    <source>
        <dbReference type="PROSITE" id="PS50075"/>
    </source>
</evidence>
<organism evidence="2 3">
    <name type="scientific">Actinomadura litoris</name>
    <dbReference type="NCBI Taxonomy" id="2678616"/>
    <lineage>
        <taxon>Bacteria</taxon>
        <taxon>Bacillati</taxon>
        <taxon>Actinomycetota</taxon>
        <taxon>Actinomycetes</taxon>
        <taxon>Streptosporangiales</taxon>
        <taxon>Thermomonosporaceae</taxon>
        <taxon>Actinomadura</taxon>
    </lineage>
</organism>
<name>A0A7K1KXE4_9ACTN</name>
<dbReference type="InterPro" id="IPR009081">
    <property type="entry name" value="PP-bd_ACP"/>
</dbReference>
<dbReference type="PROSITE" id="PS50075">
    <property type="entry name" value="CARRIER"/>
    <property type="match status" value="1"/>
</dbReference>
<proteinExistence type="predicted"/>
<dbReference type="InterPro" id="IPR036736">
    <property type="entry name" value="ACP-like_sf"/>
</dbReference>
<dbReference type="SUPFAM" id="SSF47336">
    <property type="entry name" value="ACP-like"/>
    <property type="match status" value="1"/>
</dbReference>
<gene>
    <name evidence="2" type="ORF">GNZ18_09490</name>
</gene>
<dbReference type="Pfam" id="PF00550">
    <property type="entry name" value="PP-binding"/>
    <property type="match status" value="1"/>
</dbReference>
<accession>A0A7K1KXE4</accession>
<evidence type="ECO:0000313" key="3">
    <source>
        <dbReference type="Proteomes" id="UP000432015"/>
    </source>
</evidence>
<protein>
    <submittedName>
        <fullName evidence="2">Acyl carrier protein</fullName>
    </submittedName>
</protein>